<reference evidence="4 5" key="1">
    <citation type="journal article" date="2018" name="BMC Genomics">
        <title>Genomic evidence for intraspecific hybridization in a clonal and extremely halotolerant yeast.</title>
        <authorList>
            <person name="Gostincar C."/>
            <person name="Stajich J.E."/>
            <person name="Zupancic J."/>
            <person name="Zalar P."/>
            <person name="Gunde-Cimerman N."/>
        </authorList>
    </citation>
    <scope>NUCLEOTIDE SEQUENCE [LARGE SCALE GENOMIC DNA]</scope>
    <source>
        <strain evidence="4 5">EXF-2682</strain>
    </source>
</reference>
<dbReference type="Pfam" id="PF07859">
    <property type="entry name" value="Abhydrolase_3"/>
    <property type="match status" value="2"/>
</dbReference>
<dbReference type="InterPro" id="IPR029058">
    <property type="entry name" value="AB_hydrolase_fold"/>
</dbReference>
<dbReference type="PANTHER" id="PTHR48081:SF8">
    <property type="entry name" value="ALPHA_BETA HYDROLASE FOLD-3 DOMAIN-CONTAINING PROTEIN-RELATED"/>
    <property type="match status" value="1"/>
</dbReference>
<feature type="region of interest" description="Disordered" evidence="2">
    <location>
        <begin position="706"/>
        <end position="742"/>
    </location>
</feature>
<dbReference type="GO" id="GO:0016787">
    <property type="term" value="F:hydrolase activity"/>
    <property type="evidence" value="ECO:0007669"/>
    <property type="project" value="UniProtKB-KW"/>
</dbReference>
<feature type="compositionally biased region" description="Basic and acidic residues" evidence="2">
    <location>
        <begin position="706"/>
        <end position="720"/>
    </location>
</feature>
<evidence type="ECO:0000313" key="4">
    <source>
        <dbReference type="EMBL" id="RMY74133.1"/>
    </source>
</evidence>
<feature type="region of interest" description="Disordered" evidence="2">
    <location>
        <begin position="380"/>
        <end position="403"/>
    </location>
</feature>
<dbReference type="EMBL" id="QWIP01000081">
    <property type="protein sequence ID" value="RMY74133.1"/>
    <property type="molecule type" value="Genomic_DNA"/>
</dbReference>
<dbReference type="Proteomes" id="UP000269276">
    <property type="component" value="Unassembled WGS sequence"/>
</dbReference>
<evidence type="ECO:0000259" key="3">
    <source>
        <dbReference type="Pfam" id="PF07859"/>
    </source>
</evidence>
<dbReference type="OrthoDB" id="408631at2759"/>
<comment type="caution">
    <text evidence="4">The sequence shown here is derived from an EMBL/GenBank/DDBJ whole genome shotgun (WGS) entry which is preliminary data.</text>
</comment>
<evidence type="ECO:0000256" key="1">
    <source>
        <dbReference type="ARBA" id="ARBA00022801"/>
    </source>
</evidence>
<accession>A0A3M7ECB0</accession>
<dbReference type="InterPro" id="IPR013094">
    <property type="entry name" value="AB_hydrolase_3"/>
</dbReference>
<feature type="domain" description="Alpha/beta hydrolase fold-3" evidence="3">
    <location>
        <begin position="604"/>
        <end position="698"/>
    </location>
</feature>
<feature type="region of interest" description="Disordered" evidence="2">
    <location>
        <begin position="935"/>
        <end position="959"/>
    </location>
</feature>
<evidence type="ECO:0000313" key="5">
    <source>
        <dbReference type="Proteomes" id="UP000269276"/>
    </source>
</evidence>
<dbReference type="Gene3D" id="3.40.50.1820">
    <property type="entry name" value="alpha/beta hydrolase"/>
    <property type="match status" value="2"/>
</dbReference>
<sequence length="959" mass="107212">MSSNSAAQFSAAPATIILFDRSRQNLTRAREARIRNTFPFLRLPAELRNNVYEYCLDTDAAQRILQRYYEALKDTKDTKTVAAPLIYAKCPVIFRLNRQIYAESSFLVKKRGLTFDHGLMDLLTIKDFVPESLLRTVSSIDIDDSGHPLFKENILAASWMGYITLIEELAGILKSGHNLKKFSITLTHQELVPHVTTCWNNTHTCGFRDSLKRTAAALRGVHNIPEVKLVGFPQSLAQELQKRMKSAPISFLDFPRELRDLVYEAALDWSDISSKLKASLDACTDKYYHVKYPHRSTPSVLLLNRQITSEALTVLHNKPLVIDCPAEHHLLKERQVPNVMRFITRPTLQNVRHLVLNLGAWEWIHGLKYFLPTFEIAPTSPSETTSEEQTPRTSHADGSATTQLTSFPHNLKTMHIVFRDNLKARFLADAEQQYPDNTLHESLQPLSKIRGLERVVFEGDLPLSYSGPLSAIMTSPVGTKEGLPKLLAVKSSGEVVDAIGMLLHRLAPPRPPKPDFEKQIPSTLSGKSGTIILQCYVPKDWKAQKSLWQNKPLSEMEEDAQSEGENDAANKGKGRRVSTALSNVSQSMRRKSQGGRRWGKYPVVLNFHGGGFTLGTAMDDARWSGTVVDEVHAVVVSVEYRKAPEHPFPTPVEDGVDAVLWVHQHAEELGIDREKIALSGFSSGGNMCITVALRLWDELNGFARDAESRPNSRQRAERALHGAATMRESDSSGSTKVPPEGAHVDVVRPEEAPAIDPPPDERAVRPSDQMIKQASATVQQRALPDVRLRMLIPWYPSLDYTRTRAERRATNIRKDQELPAVFTDLFDQSYLHPPDTVSLDSPYISPGVAPTSLLKNGLPHDIIMHTCEYDMLLDEGQRFHERLISPEIGKNVVYKLVKGVPHGWDKAPNPLKPTPGVREHYLACCKAMRDIFGTPPGVTEHETAEGPSAAPRGSTQVVR</sequence>
<feature type="compositionally biased region" description="Low complexity" evidence="2">
    <location>
        <begin position="380"/>
        <end position="393"/>
    </location>
</feature>
<protein>
    <recommendedName>
        <fullName evidence="3">Alpha/beta hydrolase fold-3 domain-containing protein</fullName>
    </recommendedName>
</protein>
<dbReference type="PANTHER" id="PTHR48081">
    <property type="entry name" value="AB HYDROLASE SUPERFAMILY PROTEIN C4A8.06C"/>
    <property type="match status" value="1"/>
</dbReference>
<dbReference type="SUPFAM" id="SSF53474">
    <property type="entry name" value="alpha/beta-Hydrolases"/>
    <property type="match status" value="1"/>
</dbReference>
<gene>
    <name evidence="4" type="ORF">D0863_03428</name>
</gene>
<feature type="compositionally biased region" description="Acidic residues" evidence="2">
    <location>
        <begin position="555"/>
        <end position="566"/>
    </location>
</feature>
<feature type="domain" description="Alpha/beta hydrolase fold-3" evidence="3">
    <location>
        <begin position="779"/>
        <end position="904"/>
    </location>
</feature>
<feature type="region of interest" description="Disordered" evidence="2">
    <location>
        <begin position="553"/>
        <end position="594"/>
    </location>
</feature>
<dbReference type="AlphaFoldDB" id="A0A3M7ECB0"/>
<organism evidence="4 5">
    <name type="scientific">Hortaea werneckii</name>
    <name type="common">Black yeast</name>
    <name type="synonym">Cladosporium werneckii</name>
    <dbReference type="NCBI Taxonomy" id="91943"/>
    <lineage>
        <taxon>Eukaryota</taxon>
        <taxon>Fungi</taxon>
        <taxon>Dikarya</taxon>
        <taxon>Ascomycota</taxon>
        <taxon>Pezizomycotina</taxon>
        <taxon>Dothideomycetes</taxon>
        <taxon>Dothideomycetidae</taxon>
        <taxon>Mycosphaerellales</taxon>
        <taxon>Teratosphaeriaceae</taxon>
        <taxon>Hortaea</taxon>
    </lineage>
</organism>
<keyword evidence="1" id="KW-0378">Hydrolase</keyword>
<proteinExistence type="predicted"/>
<dbReference type="InterPro" id="IPR050300">
    <property type="entry name" value="GDXG_lipolytic_enzyme"/>
</dbReference>
<name>A0A3M7ECB0_HORWE</name>
<evidence type="ECO:0000256" key="2">
    <source>
        <dbReference type="SAM" id="MobiDB-lite"/>
    </source>
</evidence>